<evidence type="ECO:0008006" key="3">
    <source>
        <dbReference type="Google" id="ProtNLM"/>
    </source>
</evidence>
<dbReference type="Proteomes" id="UP001595615">
    <property type="component" value="Unassembled WGS sequence"/>
</dbReference>
<accession>A0ABV7XA26</accession>
<keyword evidence="2" id="KW-1185">Reference proteome</keyword>
<name>A0ABV7XA26_9SPHN</name>
<reference evidence="2" key="1">
    <citation type="journal article" date="2019" name="Int. J. Syst. Evol. Microbiol.">
        <title>The Global Catalogue of Microorganisms (GCM) 10K type strain sequencing project: providing services to taxonomists for standard genome sequencing and annotation.</title>
        <authorList>
            <consortium name="The Broad Institute Genomics Platform"/>
            <consortium name="The Broad Institute Genome Sequencing Center for Infectious Disease"/>
            <person name="Wu L."/>
            <person name="Ma J."/>
        </authorList>
    </citation>
    <scope>NUCLEOTIDE SEQUENCE [LARGE SCALE GENOMIC DNA]</scope>
    <source>
        <strain evidence="2">KCTC 42644</strain>
    </source>
</reference>
<proteinExistence type="predicted"/>
<sequence length="402" mass="41043">METPPSIAPDRDPFAVDANAPVLGERANPTQAREWILDCLARAGGSEALIAPGALSALAYAADGSGSRLRQLASAAWRHAREAGASRIEMGHARRAIAAGEAEAAPLVLGPAVGMGPAVAPVVVMPEADEPVVAAPAPEPEPVAEIAAPPVIAVAEPVDDIPPPPVVISEPVRVAPAEPLSPPRRSRWGVLMLAGASAAAGAVAVFMLRPAPTNETVFVEPEPVVALSEAPMRAPTPAAEALPEDVVADAPVAVVSEPMVEPLAPPLVVVAERPKPVAREVAVTPKPKPAAPQIVLRYASDQPGAAEAASRVAALLRARGHDVSAVRGASNRVRQASVRYADGDQAAAESVNDAFETLLRAYQPNVASLAIAGDAAPGTIELWLPDSAATAARPLRTDGPPV</sequence>
<evidence type="ECO:0000313" key="1">
    <source>
        <dbReference type="EMBL" id="MFC3712087.1"/>
    </source>
</evidence>
<protein>
    <recommendedName>
        <fullName evidence="3">LytR/CpsA/Psr regulator C-terminal domain-containing protein</fullName>
    </recommendedName>
</protein>
<evidence type="ECO:0000313" key="2">
    <source>
        <dbReference type="Proteomes" id="UP001595615"/>
    </source>
</evidence>
<dbReference type="EMBL" id="JBHRXV010000004">
    <property type="protein sequence ID" value="MFC3712087.1"/>
    <property type="molecule type" value="Genomic_DNA"/>
</dbReference>
<comment type="caution">
    <text evidence="1">The sequence shown here is derived from an EMBL/GenBank/DDBJ whole genome shotgun (WGS) entry which is preliminary data.</text>
</comment>
<organism evidence="1 2">
    <name type="scientific">Sphingoaurantiacus capsulatus</name>
    <dbReference type="NCBI Taxonomy" id="1771310"/>
    <lineage>
        <taxon>Bacteria</taxon>
        <taxon>Pseudomonadati</taxon>
        <taxon>Pseudomonadota</taxon>
        <taxon>Alphaproteobacteria</taxon>
        <taxon>Sphingomonadales</taxon>
        <taxon>Sphingosinicellaceae</taxon>
        <taxon>Sphingoaurantiacus</taxon>
    </lineage>
</organism>
<dbReference type="RefSeq" id="WP_380858296.1">
    <property type="nucleotide sequence ID" value="NZ_JBHRXV010000004.1"/>
</dbReference>
<gene>
    <name evidence="1" type="ORF">ACFOMD_05880</name>
</gene>